<feature type="signal peptide" evidence="5">
    <location>
        <begin position="1"/>
        <end position="31"/>
    </location>
</feature>
<dbReference type="PRINTS" id="PR01010">
    <property type="entry name" value="FLGPRINGFLGI"/>
</dbReference>
<sequence precursor="true">MVKFMTRSLIALTLGLAIAASHIWPAPEARAATSEVRLKDLGRFLGWRENMLVGYGVVTGLANSGDSPRSQATRQALSNMLSQFDMAVTQDQIQSRNVAMVMVTGTLPPTADVGDRIDINVTSMGDARSLAGGTLIMTPLRGPDRKTYALAQGPLSVGGYRYDANGNSRQKNHPTAGVVPLGATVEVPVRADLVTDDGQLHFVLKDADSGTARRIAQRINQSMGEGAARSLDAKTIAVRAPQSASAMNDYVARIEDLAVAPDQASRVVINERTGTVVSGGDTRISPITISHGDIRVSVVTQYQASQPEFVELAGPGVRSLVIGNTDLSVEESGQSVAASFPNGTVGDLVRALAKARVSTRDVISILQAIKAAGALYADLIVQ</sequence>
<keyword evidence="6" id="KW-0282">Flagellum</keyword>
<comment type="function">
    <text evidence="1 5">Assembles around the rod to form the L-ring and probably protects the motor/basal body from shearing forces during rotation.</text>
</comment>
<dbReference type="GO" id="GO:0071973">
    <property type="term" value="P:bacterial-type flagellum-dependent cell motility"/>
    <property type="evidence" value="ECO:0007669"/>
    <property type="project" value="InterPro"/>
</dbReference>
<keyword evidence="7" id="KW-1185">Reference proteome</keyword>
<dbReference type="EMBL" id="FCOE02000015">
    <property type="protein sequence ID" value="SAK75833.1"/>
    <property type="molecule type" value="Genomic_DNA"/>
</dbReference>
<organism evidence="6 7">
    <name type="scientific">Caballeronia pedi</name>
    <dbReference type="NCBI Taxonomy" id="1777141"/>
    <lineage>
        <taxon>Bacteria</taxon>
        <taxon>Pseudomonadati</taxon>
        <taxon>Pseudomonadota</taxon>
        <taxon>Betaproteobacteria</taxon>
        <taxon>Burkholderiales</taxon>
        <taxon>Burkholderiaceae</taxon>
        <taxon>Caballeronia</taxon>
    </lineage>
</organism>
<name>A0A158C0J1_9BURK</name>
<dbReference type="PANTHER" id="PTHR30381:SF0">
    <property type="entry name" value="FLAGELLAR P-RING PROTEIN"/>
    <property type="match status" value="1"/>
</dbReference>
<accession>A0A158C0J1</accession>
<dbReference type="GO" id="GO:0009428">
    <property type="term" value="C:bacterial-type flagellum basal body, distal rod, P ring"/>
    <property type="evidence" value="ECO:0007669"/>
    <property type="project" value="InterPro"/>
</dbReference>
<comment type="caution">
    <text evidence="6">The sequence shown here is derived from an EMBL/GenBank/DDBJ whole genome shotgun (WGS) entry which is preliminary data.</text>
</comment>
<keyword evidence="6" id="KW-0966">Cell projection</keyword>
<dbReference type="HAMAP" id="MF_00416">
    <property type="entry name" value="FlgI"/>
    <property type="match status" value="1"/>
</dbReference>
<keyword evidence="6" id="KW-0969">Cilium</keyword>
<dbReference type="AlphaFoldDB" id="A0A158C0J1"/>
<proteinExistence type="inferred from homology"/>
<gene>
    <name evidence="5" type="primary">flgI</name>
    <name evidence="6" type="ORF">AWB80_04380</name>
</gene>
<keyword evidence="4 5" id="KW-0975">Bacterial flagellum</keyword>
<dbReference type="STRING" id="1777141.AWB80_04380"/>
<evidence type="ECO:0000256" key="5">
    <source>
        <dbReference type="HAMAP-Rule" id="MF_00416"/>
    </source>
</evidence>
<comment type="subunit">
    <text evidence="5">The basal body constitutes a major portion of the flagellar organelle and consists of four rings (L,P,S, and M) mounted on a central rod.</text>
</comment>
<dbReference type="InterPro" id="IPR001782">
    <property type="entry name" value="Flag_FlgI"/>
</dbReference>
<evidence type="ECO:0000256" key="3">
    <source>
        <dbReference type="ARBA" id="ARBA00022729"/>
    </source>
</evidence>
<reference evidence="6" key="1">
    <citation type="submission" date="2016-01" db="EMBL/GenBank/DDBJ databases">
        <authorList>
            <person name="Peeters C."/>
        </authorList>
    </citation>
    <scope>NUCLEOTIDE SEQUENCE [LARGE SCALE GENOMIC DNA]</scope>
    <source>
        <strain evidence="6">LMG 29323</strain>
    </source>
</reference>
<dbReference type="Pfam" id="PF02119">
    <property type="entry name" value="FlgI"/>
    <property type="match status" value="1"/>
</dbReference>
<evidence type="ECO:0000256" key="4">
    <source>
        <dbReference type="ARBA" id="ARBA00023143"/>
    </source>
</evidence>
<dbReference type="PANTHER" id="PTHR30381">
    <property type="entry name" value="FLAGELLAR P-RING PERIPLASMIC PROTEIN FLGI"/>
    <property type="match status" value="1"/>
</dbReference>
<dbReference type="NCBIfam" id="NF003676">
    <property type="entry name" value="PRK05303.1"/>
    <property type="match status" value="1"/>
</dbReference>
<evidence type="ECO:0000256" key="2">
    <source>
        <dbReference type="ARBA" id="ARBA00004117"/>
    </source>
</evidence>
<dbReference type="Proteomes" id="UP000054911">
    <property type="component" value="Unassembled WGS sequence"/>
</dbReference>
<feature type="chain" id="PRO_5009000667" description="Flagellar P-ring protein" evidence="5">
    <location>
        <begin position="32"/>
        <end position="382"/>
    </location>
</feature>
<dbReference type="GO" id="GO:0005198">
    <property type="term" value="F:structural molecule activity"/>
    <property type="evidence" value="ECO:0007669"/>
    <property type="project" value="InterPro"/>
</dbReference>
<protein>
    <recommendedName>
        <fullName evidence="5">Flagellar P-ring protein</fullName>
    </recommendedName>
    <alternativeName>
        <fullName evidence="5">Basal body P-ring protein</fullName>
    </alternativeName>
</protein>
<comment type="subcellular location">
    <subcellularLocation>
        <location evidence="2 5">Bacterial flagellum basal body</location>
    </subcellularLocation>
</comment>
<evidence type="ECO:0000313" key="6">
    <source>
        <dbReference type="EMBL" id="SAK75833.1"/>
    </source>
</evidence>
<dbReference type="GO" id="GO:0030288">
    <property type="term" value="C:outer membrane-bounded periplasmic space"/>
    <property type="evidence" value="ECO:0007669"/>
    <property type="project" value="InterPro"/>
</dbReference>
<evidence type="ECO:0000256" key="1">
    <source>
        <dbReference type="ARBA" id="ARBA00002591"/>
    </source>
</evidence>
<comment type="similarity">
    <text evidence="5">Belongs to the FlgI family.</text>
</comment>
<evidence type="ECO:0000313" key="7">
    <source>
        <dbReference type="Proteomes" id="UP000054911"/>
    </source>
</evidence>
<keyword evidence="3 5" id="KW-0732">Signal</keyword>